<sequence length="596" mass="67670">MNREIDHTILGYFKFFYRILGNKLLFTMLLGLGVSFLDGIGLAMFIPLLQFIDNAAAVSKESMGGLHYIINLFQWFNVPVNIYSVLGLMVITFSVKGLLNYFQLMQQVNLRQLFMVKLRNEQTLDLQELKYSGFLNLDAGKIQNTLTTEVSRVLQAVISFMGSFKGLVMLLSYLILAFLSNWQFAMLVVLGGGLSNLVFRKIFNSVKQSSVQLSFKGHVFNAYIIQAVHSFKYLKATNYFRIFSLKLNDIIKQMEQVNRKIGYNQSITASVREPLIILIVAIVIILQIKLLGSNLGSIILSILLFYRALVSLISVQASWQSFMQNVGSLNSLEDLRNQMQENKEVQIEAALPDFKKEISLSKLDFWYGNNHVLKNINIDIEKNQTIALVGESGSGKTTLANLITGLIKPVNGDILIDGKSLFDFNLDSYRSRIGYISQEAVIFTDTLFNNITFWAEKNDRNLQRFWEVIAQTSLTSFIEELENKEDTQLGDNGILISGGQKQRISIARELYKNADILIFDEATSALDSETERYIQDNIEKLHGKYTMVIIAHRLSTIKNADTIYLLENGEVTAKGNFNEMLDSSVRFQRMVALQDF</sequence>
<dbReference type="GO" id="GO:0016887">
    <property type="term" value="F:ATP hydrolysis activity"/>
    <property type="evidence" value="ECO:0007669"/>
    <property type="project" value="InterPro"/>
</dbReference>
<keyword evidence="2" id="KW-0813">Transport</keyword>
<evidence type="ECO:0000259" key="10">
    <source>
        <dbReference type="PROSITE" id="PS50893"/>
    </source>
</evidence>
<dbReference type="InterPro" id="IPR003439">
    <property type="entry name" value="ABC_transporter-like_ATP-bd"/>
</dbReference>
<dbReference type="InterPro" id="IPR011527">
    <property type="entry name" value="ABC1_TM_dom"/>
</dbReference>
<dbReference type="OrthoDB" id="9760358at2"/>
<accession>A0A4R0NTB1</accession>
<gene>
    <name evidence="12" type="ORF">EZ437_01475</name>
</gene>
<dbReference type="FunFam" id="3.40.50.300:FF:000299">
    <property type="entry name" value="ABC transporter ATP-binding protein/permease"/>
    <property type="match status" value="1"/>
</dbReference>
<evidence type="ECO:0000256" key="2">
    <source>
        <dbReference type="ARBA" id="ARBA00022448"/>
    </source>
</evidence>
<dbReference type="InterPro" id="IPR003593">
    <property type="entry name" value="AAA+_ATPase"/>
</dbReference>
<feature type="domain" description="ABC transmembrane type-1" evidence="11">
    <location>
        <begin position="68"/>
        <end position="324"/>
    </location>
</feature>
<dbReference type="Pfam" id="PF00005">
    <property type="entry name" value="ABC_tran"/>
    <property type="match status" value="1"/>
</dbReference>
<dbReference type="GO" id="GO:0005524">
    <property type="term" value="F:ATP binding"/>
    <property type="evidence" value="ECO:0007669"/>
    <property type="project" value="UniProtKB-KW"/>
</dbReference>
<dbReference type="InterPro" id="IPR039421">
    <property type="entry name" value="Type_1_exporter"/>
</dbReference>
<keyword evidence="4 9" id="KW-0812">Transmembrane</keyword>
<organism evidence="12 13">
    <name type="scientific">Pedobacter psychroterrae</name>
    <dbReference type="NCBI Taxonomy" id="2530453"/>
    <lineage>
        <taxon>Bacteria</taxon>
        <taxon>Pseudomonadati</taxon>
        <taxon>Bacteroidota</taxon>
        <taxon>Sphingobacteriia</taxon>
        <taxon>Sphingobacteriales</taxon>
        <taxon>Sphingobacteriaceae</taxon>
        <taxon>Pedobacter</taxon>
    </lineage>
</organism>
<dbReference type="GO" id="GO:0005886">
    <property type="term" value="C:plasma membrane"/>
    <property type="evidence" value="ECO:0007669"/>
    <property type="project" value="UniProtKB-SubCell"/>
</dbReference>
<evidence type="ECO:0000256" key="8">
    <source>
        <dbReference type="ARBA" id="ARBA00023136"/>
    </source>
</evidence>
<keyword evidence="7 9" id="KW-1133">Transmembrane helix</keyword>
<dbReference type="InterPro" id="IPR036640">
    <property type="entry name" value="ABC1_TM_sf"/>
</dbReference>
<reference evidence="12 13" key="1">
    <citation type="submission" date="2019-02" db="EMBL/GenBank/DDBJ databases">
        <title>Pedobacter sp. RP-1-14 sp. nov., isolated from Arctic soil.</title>
        <authorList>
            <person name="Dahal R.H."/>
        </authorList>
    </citation>
    <scope>NUCLEOTIDE SEQUENCE [LARGE SCALE GENOMIC DNA]</scope>
    <source>
        <strain evidence="12 13">RP-1-14</strain>
    </source>
</reference>
<feature type="transmembrane region" description="Helical" evidence="9">
    <location>
        <begin position="275"/>
        <end position="292"/>
    </location>
</feature>
<keyword evidence="13" id="KW-1185">Reference proteome</keyword>
<evidence type="ECO:0000256" key="9">
    <source>
        <dbReference type="SAM" id="Phobius"/>
    </source>
</evidence>
<keyword evidence="8 9" id="KW-0472">Membrane</keyword>
<evidence type="ECO:0000256" key="3">
    <source>
        <dbReference type="ARBA" id="ARBA00022475"/>
    </source>
</evidence>
<protein>
    <submittedName>
        <fullName evidence="12">ABC transporter ATP-binding protein</fullName>
    </submittedName>
</protein>
<dbReference type="SUPFAM" id="SSF52540">
    <property type="entry name" value="P-loop containing nucleoside triphosphate hydrolases"/>
    <property type="match status" value="1"/>
</dbReference>
<evidence type="ECO:0000259" key="11">
    <source>
        <dbReference type="PROSITE" id="PS50929"/>
    </source>
</evidence>
<dbReference type="PROSITE" id="PS50893">
    <property type="entry name" value="ABC_TRANSPORTER_2"/>
    <property type="match status" value="1"/>
</dbReference>
<dbReference type="Proteomes" id="UP000293347">
    <property type="component" value="Unassembled WGS sequence"/>
</dbReference>
<dbReference type="SMART" id="SM00382">
    <property type="entry name" value="AAA"/>
    <property type="match status" value="1"/>
</dbReference>
<comment type="subcellular location">
    <subcellularLocation>
        <location evidence="1">Cell membrane</location>
        <topology evidence="1">Multi-pass membrane protein</topology>
    </subcellularLocation>
</comment>
<dbReference type="AlphaFoldDB" id="A0A4R0NTB1"/>
<evidence type="ECO:0000256" key="6">
    <source>
        <dbReference type="ARBA" id="ARBA00022840"/>
    </source>
</evidence>
<dbReference type="PROSITE" id="PS00211">
    <property type="entry name" value="ABC_TRANSPORTER_1"/>
    <property type="match status" value="1"/>
</dbReference>
<evidence type="ECO:0000256" key="7">
    <source>
        <dbReference type="ARBA" id="ARBA00022989"/>
    </source>
</evidence>
<proteinExistence type="predicted"/>
<dbReference type="PANTHER" id="PTHR24221:SF654">
    <property type="entry name" value="ATP-BINDING CASSETTE SUB-FAMILY B MEMBER 6"/>
    <property type="match status" value="1"/>
</dbReference>
<keyword evidence="3" id="KW-1003">Cell membrane</keyword>
<dbReference type="RefSeq" id="WP_131592530.1">
    <property type="nucleotide sequence ID" value="NZ_SJSL01000001.1"/>
</dbReference>
<dbReference type="EMBL" id="SJSL01000001">
    <property type="protein sequence ID" value="TCD02685.1"/>
    <property type="molecule type" value="Genomic_DNA"/>
</dbReference>
<feature type="transmembrane region" description="Helical" evidence="9">
    <location>
        <begin position="182"/>
        <end position="199"/>
    </location>
</feature>
<dbReference type="InterPro" id="IPR027417">
    <property type="entry name" value="P-loop_NTPase"/>
</dbReference>
<keyword evidence="6 12" id="KW-0067">ATP-binding</keyword>
<feature type="transmembrane region" description="Helical" evidence="9">
    <location>
        <begin position="153"/>
        <end position="176"/>
    </location>
</feature>
<comment type="caution">
    <text evidence="12">The sequence shown here is derived from an EMBL/GenBank/DDBJ whole genome shotgun (WGS) entry which is preliminary data.</text>
</comment>
<dbReference type="Gene3D" id="1.20.1560.10">
    <property type="entry name" value="ABC transporter type 1, transmembrane domain"/>
    <property type="match status" value="1"/>
</dbReference>
<feature type="transmembrane region" description="Helical" evidence="9">
    <location>
        <begin position="24"/>
        <end position="46"/>
    </location>
</feature>
<dbReference type="PANTHER" id="PTHR24221">
    <property type="entry name" value="ATP-BINDING CASSETTE SUB-FAMILY B"/>
    <property type="match status" value="1"/>
</dbReference>
<evidence type="ECO:0000256" key="4">
    <source>
        <dbReference type="ARBA" id="ARBA00022692"/>
    </source>
</evidence>
<feature type="domain" description="ABC transporter" evidence="10">
    <location>
        <begin position="358"/>
        <end position="593"/>
    </location>
</feature>
<dbReference type="SUPFAM" id="SSF90123">
    <property type="entry name" value="ABC transporter transmembrane region"/>
    <property type="match status" value="1"/>
</dbReference>
<feature type="transmembrane region" description="Helical" evidence="9">
    <location>
        <begin position="82"/>
        <end position="102"/>
    </location>
</feature>
<evidence type="ECO:0000313" key="13">
    <source>
        <dbReference type="Proteomes" id="UP000293347"/>
    </source>
</evidence>
<evidence type="ECO:0000256" key="5">
    <source>
        <dbReference type="ARBA" id="ARBA00022741"/>
    </source>
</evidence>
<dbReference type="Gene3D" id="3.40.50.300">
    <property type="entry name" value="P-loop containing nucleotide triphosphate hydrolases"/>
    <property type="match status" value="1"/>
</dbReference>
<evidence type="ECO:0000256" key="1">
    <source>
        <dbReference type="ARBA" id="ARBA00004651"/>
    </source>
</evidence>
<dbReference type="GO" id="GO:0140359">
    <property type="term" value="F:ABC-type transporter activity"/>
    <property type="evidence" value="ECO:0007669"/>
    <property type="project" value="InterPro"/>
</dbReference>
<evidence type="ECO:0000313" key="12">
    <source>
        <dbReference type="EMBL" id="TCD02685.1"/>
    </source>
</evidence>
<dbReference type="InterPro" id="IPR017871">
    <property type="entry name" value="ABC_transporter-like_CS"/>
</dbReference>
<keyword evidence="5" id="KW-0547">Nucleotide-binding</keyword>
<name>A0A4R0NTB1_9SPHI</name>
<dbReference type="PROSITE" id="PS50929">
    <property type="entry name" value="ABC_TM1F"/>
    <property type="match status" value="1"/>
</dbReference>